<keyword evidence="9" id="KW-1185">Reference proteome</keyword>
<dbReference type="AlphaFoldDB" id="A0A7N0RF83"/>
<dbReference type="InterPro" id="IPR057444">
    <property type="entry name" value="Znf-CCCH_AtC3H23-like"/>
</dbReference>
<evidence type="ECO:0000313" key="9">
    <source>
        <dbReference type="Proteomes" id="UP000594263"/>
    </source>
</evidence>
<dbReference type="EnsemblPlants" id="Kaladp0010s0162.1.v1.1">
    <property type="protein sequence ID" value="Kaladp0010s0162.1.v1.1.CDS.1"/>
    <property type="gene ID" value="Kaladp0010s0162.v1.1"/>
</dbReference>
<evidence type="ECO:0000256" key="1">
    <source>
        <dbReference type="ARBA" id="ARBA00022723"/>
    </source>
</evidence>
<dbReference type="Gramene" id="Kaladp0010s0162.1.v1.1">
    <property type="protein sequence ID" value="Kaladp0010s0162.1.v1.1.CDS.1"/>
    <property type="gene ID" value="Kaladp0010s0162.v1.1"/>
</dbReference>
<dbReference type="Proteomes" id="UP000594263">
    <property type="component" value="Unplaced"/>
</dbReference>
<evidence type="ECO:0000256" key="2">
    <source>
        <dbReference type="ARBA" id="ARBA00022771"/>
    </source>
</evidence>
<evidence type="ECO:0000256" key="4">
    <source>
        <dbReference type="ARBA" id="ARBA00023125"/>
    </source>
</evidence>
<keyword evidence="1 5" id="KW-0479">Metal-binding</keyword>
<accession>A0A7N0RF83</accession>
<feature type="region of interest" description="Disordered" evidence="6">
    <location>
        <begin position="202"/>
        <end position="253"/>
    </location>
</feature>
<protein>
    <recommendedName>
        <fullName evidence="7">C3H1-type domain-containing protein</fullName>
    </recommendedName>
</protein>
<dbReference type="PANTHER" id="PTHR14493">
    <property type="entry name" value="UNKEMPT FAMILY MEMBER"/>
    <property type="match status" value="1"/>
</dbReference>
<feature type="region of interest" description="Disordered" evidence="6">
    <location>
        <begin position="1"/>
        <end position="28"/>
    </location>
</feature>
<dbReference type="GO" id="GO:0003677">
    <property type="term" value="F:DNA binding"/>
    <property type="evidence" value="ECO:0007669"/>
    <property type="project" value="UniProtKB-KW"/>
</dbReference>
<dbReference type="GO" id="GO:0008270">
    <property type="term" value="F:zinc ion binding"/>
    <property type="evidence" value="ECO:0007669"/>
    <property type="project" value="UniProtKB-KW"/>
</dbReference>
<organism evidence="8 9">
    <name type="scientific">Kalanchoe fedtschenkoi</name>
    <name type="common">Lavender scallops</name>
    <name type="synonym">South American air plant</name>
    <dbReference type="NCBI Taxonomy" id="63787"/>
    <lineage>
        <taxon>Eukaryota</taxon>
        <taxon>Viridiplantae</taxon>
        <taxon>Streptophyta</taxon>
        <taxon>Embryophyta</taxon>
        <taxon>Tracheophyta</taxon>
        <taxon>Spermatophyta</taxon>
        <taxon>Magnoliopsida</taxon>
        <taxon>eudicotyledons</taxon>
        <taxon>Gunneridae</taxon>
        <taxon>Pentapetalae</taxon>
        <taxon>Saxifragales</taxon>
        <taxon>Crassulaceae</taxon>
        <taxon>Kalanchoe</taxon>
    </lineage>
</organism>
<dbReference type="SMART" id="SM00356">
    <property type="entry name" value="ZnF_C3H1"/>
    <property type="match status" value="2"/>
</dbReference>
<feature type="compositionally biased region" description="Basic residues" evidence="6">
    <location>
        <begin position="10"/>
        <end position="19"/>
    </location>
</feature>
<dbReference type="PANTHER" id="PTHR14493:SF50">
    <property type="entry name" value="RING FINGER PROTEIN UNKEMPT"/>
    <property type="match status" value="1"/>
</dbReference>
<keyword evidence="3 5" id="KW-0862">Zinc</keyword>
<feature type="zinc finger region" description="C3H1-type" evidence="5">
    <location>
        <begin position="87"/>
        <end position="114"/>
    </location>
</feature>
<keyword evidence="4" id="KW-0238">DNA-binding</keyword>
<dbReference type="Pfam" id="PF25512">
    <property type="entry name" value="zf-CCCH_AtC3H23"/>
    <property type="match status" value="1"/>
</dbReference>
<dbReference type="Pfam" id="PF00642">
    <property type="entry name" value="zf-CCCH"/>
    <property type="match status" value="1"/>
</dbReference>
<evidence type="ECO:0000259" key="7">
    <source>
        <dbReference type="PROSITE" id="PS50103"/>
    </source>
</evidence>
<evidence type="ECO:0000256" key="6">
    <source>
        <dbReference type="SAM" id="MobiDB-lite"/>
    </source>
</evidence>
<evidence type="ECO:0000256" key="3">
    <source>
        <dbReference type="ARBA" id="ARBA00022833"/>
    </source>
</evidence>
<dbReference type="InterPro" id="IPR045234">
    <property type="entry name" value="Unkempt-like"/>
</dbReference>
<feature type="domain" description="C3H1-type" evidence="7">
    <location>
        <begin position="87"/>
        <end position="114"/>
    </location>
</feature>
<sequence length="274" mass="31062">MQQQLSAVPRRQRGRRSKLNHAPLANSRPVAVPGATDLNEGEFSTDIFRMYKLKVSPCFVAYRHDWARCPNYHQRESVRRRNPAAYQYSPVPCPSYRLGRCRKGDSCEFAHGLFETWLHPAIYRTTPCRDGDRCLRKVCFFAHSANELRPIYTQTGHAERQRPSRLPPAAAAATPYGSGHNGFVVPSSYDPSDIERLYRRHRRPGNSGYTVEVSDYPGPAMPPASAGTMSHNLDPESQRYQSHPSNAVALNPNRRTDLELLAGRERSFQPQFGH</sequence>
<dbReference type="PROSITE" id="PS50103">
    <property type="entry name" value="ZF_C3H1"/>
    <property type="match status" value="1"/>
</dbReference>
<keyword evidence="2 5" id="KW-0863">Zinc-finger</keyword>
<dbReference type="InterPro" id="IPR000571">
    <property type="entry name" value="Znf_CCCH"/>
</dbReference>
<dbReference type="Gene3D" id="4.10.1000.10">
    <property type="entry name" value="Zinc finger, CCCH-type"/>
    <property type="match status" value="1"/>
</dbReference>
<dbReference type="InterPro" id="IPR036855">
    <property type="entry name" value="Znf_CCCH_sf"/>
</dbReference>
<name>A0A7N0RF83_KALFE</name>
<proteinExistence type="predicted"/>
<reference evidence="8" key="1">
    <citation type="submission" date="2021-01" db="UniProtKB">
        <authorList>
            <consortium name="EnsemblPlants"/>
        </authorList>
    </citation>
    <scope>IDENTIFICATION</scope>
</reference>
<evidence type="ECO:0000256" key="5">
    <source>
        <dbReference type="PROSITE-ProRule" id="PRU00723"/>
    </source>
</evidence>
<dbReference type="SUPFAM" id="SSF90229">
    <property type="entry name" value="CCCH zinc finger"/>
    <property type="match status" value="1"/>
</dbReference>
<feature type="region of interest" description="Disordered" evidence="6">
    <location>
        <begin position="156"/>
        <end position="177"/>
    </location>
</feature>
<evidence type="ECO:0000313" key="8">
    <source>
        <dbReference type="EnsemblPlants" id="Kaladp0010s0162.1.v1.1.CDS.1"/>
    </source>
</evidence>